<evidence type="ECO:0000313" key="4">
    <source>
        <dbReference type="Proteomes" id="UP000332933"/>
    </source>
</evidence>
<dbReference type="AlphaFoldDB" id="A0A485LLD3"/>
<dbReference type="OrthoDB" id="79428at2759"/>
<feature type="coiled-coil region" evidence="1">
    <location>
        <begin position="63"/>
        <end position="104"/>
    </location>
</feature>
<dbReference type="EMBL" id="VJMH01007048">
    <property type="protein sequence ID" value="KAF0685753.1"/>
    <property type="molecule type" value="Genomic_DNA"/>
</dbReference>
<evidence type="ECO:0000313" key="2">
    <source>
        <dbReference type="EMBL" id="KAF0685753.1"/>
    </source>
</evidence>
<organism evidence="3 4">
    <name type="scientific">Aphanomyces stellatus</name>
    <dbReference type="NCBI Taxonomy" id="120398"/>
    <lineage>
        <taxon>Eukaryota</taxon>
        <taxon>Sar</taxon>
        <taxon>Stramenopiles</taxon>
        <taxon>Oomycota</taxon>
        <taxon>Saprolegniomycetes</taxon>
        <taxon>Saprolegniales</taxon>
        <taxon>Verrucalvaceae</taxon>
        <taxon>Aphanomyces</taxon>
    </lineage>
</organism>
<dbReference type="Proteomes" id="UP000332933">
    <property type="component" value="Unassembled WGS sequence"/>
</dbReference>
<sequence length="616" mass="67330">MAPGTKLAADAADEAVFLDENTKSAAGIVDTDARYPASSSSVAHLNKQLRELEVRYHRTRLVLEKATLKSEHVQKEVRKLRGENQQLDQDLQKKKALVAHLERVGVEKKQIEAQAIANRDYAKRIEQKIAMGAKGHATATRQTELAARIRELEADLATQQDACREKEAHHSDAVAKISILKRSLEVRLREMGLDGSIHNGMLYEIARLQDVNAGLAMQIALEVDQAAVLQDVVAKKDAEIHALEYQRIRAESTIAAREQDLAAVAEKMHGVQTDADELADEKRMLLAYIQEQTEKLMAADAALKKLQAVYKQTTEAMHVAQRAHDEREADAAASLATNQQAYDKLLQAYSITQDALAHERAGGDVLRAAVQDKTLALERVHQEVGEVVASNVNTQQLQNARDESQQWRIHVDEIEAKCAFLETDAVGFKDTIRSLQTQLHTAEALVAHHANQAAQLEASRVQSAADFDALVKERNDAARAMNEAVTISASSLDEQHTLTQQVAAQKTQIDQLKQSKSLLQNAMLEQLAAVRKQLQMERIARLTSEGKLNQLRATSSAATLAMGFAASVASVADSTTPTESHVSSAVPCSASTTQTEGAIGATVEMLTLQDLAGSSR</sequence>
<keyword evidence="4" id="KW-1185">Reference proteome</keyword>
<reference evidence="2" key="2">
    <citation type="submission" date="2019-06" db="EMBL/GenBank/DDBJ databases">
        <title>Genomics analysis of Aphanomyces spp. identifies a new class of oomycete effector associated with host adaptation.</title>
        <authorList>
            <person name="Gaulin E."/>
        </authorList>
    </citation>
    <scope>NUCLEOTIDE SEQUENCE</scope>
    <source>
        <strain evidence="2">CBS 578.67</strain>
    </source>
</reference>
<reference evidence="3 4" key="1">
    <citation type="submission" date="2019-03" db="EMBL/GenBank/DDBJ databases">
        <authorList>
            <person name="Gaulin E."/>
            <person name="Dumas B."/>
        </authorList>
    </citation>
    <scope>NUCLEOTIDE SEQUENCE [LARGE SCALE GENOMIC DNA]</scope>
    <source>
        <strain evidence="3">CBS 568.67</strain>
    </source>
</reference>
<evidence type="ECO:0000256" key="1">
    <source>
        <dbReference type="SAM" id="Coils"/>
    </source>
</evidence>
<feature type="coiled-coil region" evidence="1">
    <location>
        <begin position="289"/>
        <end position="323"/>
    </location>
</feature>
<keyword evidence="1" id="KW-0175">Coiled coil</keyword>
<proteinExistence type="predicted"/>
<feature type="coiled-coil region" evidence="1">
    <location>
        <begin position="142"/>
        <end position="169"/>
    </location>
</feature>
<dbReference type="EMBL" id="CAADRA010007074">
    <property type="protein sequence ID" value="VFT99024.1"/>
    <property type="molecule type" value="Genomic_DNA"/>
</dbReference>
<evidence type="ECO:0000313" key="3">
    <source>
        <dbReference type="EMBL" id="VFT99024.1"/>
    </source>
</evidence>
<name>A0A485LLD3_9STRA</name>
<protein>
    <submittedName>
        <fullName evidence="3">Aste57867_22361 protein</fullName>
    </submittedName>
</protein>
<accession>A0A485LLD3</accession>
<gene>
    <name evidence="3" type="primary">Aste57867_22361</name>
    <name evidence="2" type="ORF">As57867_022291</name>
    <name evidence="3" type="ORF">ASTE57867_22361</name>
</gene>